<keyword evidence="1" id="KW-0346">Stress response</keyword>
<gene>
    <name evidence="5" type="ORF">HYPSUDRAFT_88091</name>
</gene>
<dbReference type="PROSITE" id="PS01031">
    <property type="entry name" value="SHSP"/>
    <property type="match status" value="1"/>
</dbReference>
<dbReference type="OrthoDB" id="1431247at2759"/>
<dbReference type="CDD" id="cd06464">
    <property type="entry name" value="ACD_sHsps-like"/>
    <property type="match status" value="1"/>
</dbReference>
<dbReference type="STRING" id="945553.A0A0D2L3F6"/>
<proteinExistence type="inferred from homology"/>
<sequence>MSNVFFYEPFYDFERLFEEAFAARQAHAAASHPRIQSQSTLGQGALRAFKPRMDLHEDTEKNIVVTVRLPFELPGVAKDAVQLDVRDGRLTVSAEATQGGELTEGGFAVRERRLGRFARTLQLPLGVKDGDIKASMENGLLTVTFPKATAQTVPKKVTIA</sequence>
<evidence type="ECO:0000313" key="6">
    <source>
        <dbReference type="Proteomes" id="UP000054270"/>
    </source>
</evidence>
<dbReference type="InterPro" id="IPR008978">
    <property type="entry name" value="HSP20-like_chaperone"/>
</dbReference>
<dbReference type="AlphaFoldDB" id="A0A0D2L3F6"/>
<keyword evidence="6" id="KW-1185">Reference proteome</keyword>
<evidence type="ECO:0000256" key="1">
    <source>
        <dbReference type="ARBA" id="ARBA00023016"/>
    </source>
</evidence>
<name>A0A0D2L3F6_HYPSF</name>
<dbReference type="PANTHER" id="PTHR11527">
    <property type="entry name" value="HEAT-SHOCK PROTEIN 20 FAMILY MEMBER"/>
    <property type="match status" value="1"/>
</dbReference>
<dbReference type="SUPFAM" id="SSF49764">
    <property type="entry name" value="HSP20-like chaperones"/>
    <property type="match status" value="1"/>
</dbReference>
<evidence type="ECO:0000256" key="3">
    <source>
        <dbReference type="RuleBase" id="RU003616"/>
    </source>
</evidence>
<protein>
    <recommendedName>
        <fullName evidence="4">SHSP domain-containing protein</fullName>
    </recommendedName>
</protein>
<comment type="similarity">
    <text evidence="2 3">Belongs to the small heat shock protein (HSP20) family.</text>
</comment>
<dbReference type="InterPro" id="IPR002068">
    <property type="entry name" value="A-crystallin/Hsp20_dom"/>
</dbReference>
<dbReference type="EMBL" id="KN817559">
    <property type="protein sequence ID" value="KJA21297.1"/>
    <property type="molecule type" value="Genomic_DNA"/>
</dbReference>
<evidence type="ECO:0000313" key="5">
    <source>
        <dbReference type="EMBL" id="KJA21297.1"/>
    </source>
</evidence>
<dbReference type="InterPro" id="IPR031107">
    <property type="entry name" value="Small_HSP"/>
</dbReference>
<evidence type="ECO:0000256" key="2">
    <source>
        <dbReference type="PROSITE-ProRule" id="PRU00285"/>
    </source>
</evidence>
<dbReference type="Pfam" id="PF00011">
    <property type="entry name" value="HSP20"/>
    <property type="match status" value="1"/>
</dbReference>
<accession>A0A0D2L3F6</accession>
<organism evidence="5 6">
    <name type="scientific">Hypholoma sublateritium (strain FD-334 SS-4)</name>
    <dbReference type="NCBI Taxonomy" id="945553"/>
    <lineage>
        <taxon>Eukaryota</taxon>
        <taxon>Fungi</taxon>
        <taxon>Dikarya</taxon>
        <taxon>Basidiomycota</taxon>
        <taxon>Agaricomycotina</taxon>
        <taxon>Agaricomycetes</taxon>
        <taxon>Agaricomycetidae</taxon>
        <taxon>Agaricales</taxon>
        <taxon>Agaricineae</taxon>
        <taxon>Strophariaceae</taxon>
        <taxon>Hypholoma</taxon>
    </lineage>
</organism>
<reference evidence="6" key="1">
    <citation type="submission" date="2014-04" db="EMBL/GenBank/DDBJ databases">
        <title>Evolutionary Origins and Diversification of the Mycorrhizal Mutualists.</title>
        <authorList>
            <consortium name="DOE Joint Genome Institute"/>
            <consortium name="Mycorrhizal Genomics Consortium"/>
            <person name="Kohler A."/>
            <person name="Kuo A."/>
            <person name="Nagy L.G."/>
            <person name="Floudas D."/>
            <person name="Copeland A."/>
            <person name="Barry K.W."/>
            <person name="Cichocki N."/>
            <person name="Veneault-Fourrey C."/>
            <person name="LaButti K."/>
            <person name="Lindquist E.A."/>
            <person name="Lipzen A."/>
            <person name="Lundell T."/>
            <person name="Morin E."/>
            <person name="Murat C."/>
            <person name="Riley R."/>
            <person name="Ohm R."/>
            <person name="Sun H."/>
            <person name="Tunlid A."/>
            <person name="Henrissat B."/>
            <person name="Grigoriev I.V."/>
            <person name="Hibbett D.S."/>
            <person name="Martin F."/>
        </authorList>
    </citation>
    <scope>NUCLEOTIDE SEQUENCE [LARGE SCALE GENOMIC DNA]</scope>
    <source>
        <strain evidence="6">FD-334 SS-4</strain>
    </source>
</reference>
<evidence type="ECO:0000259" key="4">
    <source>
        <dbReference type="PROSITE" id="PS01031"/>
    </source>
</evidence>
<dbReference type="Proteomes" id="UP000054270">
    <property type="component" value="Unassembled WGS sequence"/>
</dbReference>
<dbReference type="OMA" id="LMRRNDW"/>
<feature type="domain" description="SHSP" evidence="4">
    <location>
        <begin position="44"/>
        <end position="160"/>
    </location>
</feature>
<dbReference type="Gene3D" id="2.60.40.790">
    <property type="match status" value="1"/>
</dbReference>